<accession>A0A550CIM5</accession>
<dbReference type="Proteomes" id="UP000320762">
    <property type="component" value="Unassembled WGS sequence"/>
</dbReference>
<dbReference type="EMBL" id="VDMD01000007">
    <property type="protein sequence ID" value="TRM64586.1"/>
    <property type="molecule type" value="Genomic_DNA"/>
</dbReference>
<sequence length="51" mass="5865">MKNRLPRLRAQARLIIEHTEGPVMEYSPELRGADILDPFAHYCPMDWALAA</sequence>
<name>A0A550CIM5_9AGAR</name>
<evidence type="ECO:0000313" key="1">
    <source>
        <dbReference type="EMBL" id="TRM64586.1"/>
    </source>
</evidence>
<comment type="caution">
    <text evidence="1">The sequence shown here is derived from an EMBL/GenBank/DDBJ whole genome shotgun (WGS) entry which is preliminary data.</text>
</comment>
<keyword evidence="2" id="KW-1185">Reference proteome</keyword>
<reference evidence="1 2" key="1">
    <citation type="journal article" date="2019" name="New Phytol.">
        <title>Comparative genomics reveals unique wood-decay strategies and fruiting body development in the Schizophyllaceae.</title>
        <authorList>
            <person name="Almasi E."/>
            <person name="Sahu N."/>
            <person name="Krizsan K."/>
            <person name="Balint B."/>
            <person name="Kovacs G.M."/>
            <person name="Kiss B."/>
            <person name="Cseklye J."/>
            <person name="Drula E."/>
            <person name="Henrissat B."/>
            <person name="Nagy I."/>
            <person name="Chovatia M."/>
            <person name="Adam C."/>
            <person name="LaButti K."/>
            <person name="Lipzen A."/>
            <person name="Riley R."/>
            <person name="Grigoriev I.V."/>
            <person name="Nagy L.G."/>
        </authorList>
    </citation>
    <scope>NUCLEOTIDE SEQUENCE [LARGE SCALE GENOMIC DNA]</scope>
    <source>
        <strain evidence="1 2">NL-1724</strain>
    </source>
</reference>
<evidence type="ECO:0000313" key="2">
    <source>
        <dbReference type="Proteomes" id="UP000320762"/>
    </source>
</evidence>
<organism evidence="1 2">
    <name type="scientific">Schizophyllum amplum</name>
    <dbReference type="NCBI Taxonomy" id="97359"/>
    <lineage>
        <taxon>Eukaryota</taxon>
        <taxon>Fungi</taxon>
        <taxon>Dikarya</taxon>
        <taxon>Basidiomycota</taxon>
        <taxon>Agaricomycotina</taxon>
        <taxon>Agaricomycetes</taxon>
        <taxon>Agaricomycetidae</taxon>
        <taxon>Agaricales</taxon>
        <taxon>Schizophyllaceae</taxon>
        <taxon>Schizophyllum</taxon>
    </lineage>
</organism>
<protein>
    <submittedName>
        <fullName evidence="1">Uncharacterized protein</fullName>
    </submittedName>
</protein>
<proteinExistence type="predicted"/>
<gene>
    <name evidence="1" type="ORF">BD626DRAFT_568315</name>
</gene>
<dbReference type="AlphaFoldDB" id="A0A550CIM5"/>